<comment type="caution">
    <text evidence="2">The sequence shown here is derived from an EMBL/GenBank/DDBJ whole genome shotgun (WGS) entry which is preliminary data.</text>
</comment>
<feature type="compositionally biased region" description="Low complexity" evidence="1">
    <location>
        <begin position="753"/>
        <end position="762"/>
    </location>
</feature>
<name>A0A8H7PHQ6_9FUNG</name>
<feature type="region of interest" description="Disordered" evidence="1">
    <location>
        <begin position="738"/>
        <end position="762"/>
    </location>
</feature>
<dbReference type="PANTHER" id="PTHR37988:SF1">
    <property type="entry name" value="UPF0592 MEMBRANE PROTEIN C7D4.03C"/>
    <property type="match status" value="1"/>
</dbReference>
<dbReference type="Pfam" id="PF08578">
    <property type="entry name" value="DUF1765"/>
    <property type="match status" value="1"/>
</dbReference>
<reference evidence="2" key="1">
    <citation type="submission" date="2020-12" db="EMBL/GenBank/DDBJ databases">
        <title>Metabolic potential, ecology and presence of endohyphal bacteria is reflected in genomic diversity of Mucoromycotina.</title>
        <authorList>
            <person name="Muszewska A."/>
            <person name="Okrasinska A."/>
            <person name="Steczkiewicz K."/>
            <person name="Drgas O."/>
            <person name="Orlowska M."/>
            <person name="Perlinska-Lenart U."/>
            <person name="Aleksandrzak-Piekarczyk T."/>
            <person name="Szatraj K."/>
            <person name="Zielenkiewicz U."/>
            <person name="Pilsyk S."/>
            <person name="Malc E."/>
            <person name="Mieczkowski P."/>
            <person name="Kruszewska J.S."/>
            <person name="Biernat P."/>
            <person name="Pawlowska J."/>
        </authorList>
    </citation>
    <scope>NUCLEOTIDE SEQUENCE</scope>
    <source>
        <strain evidence="2">WA0000051536</strain>
    </source>
</reference>
<gene>
    <name evidence="2" type="ORF">INT44_008813</name>
</gene>
<sequence length="879" mass="99167">MLLYATGSNRNSILASSYAKSTDLLAHTMTSSTLSSIHPVVSESRQRRAKHSLFGLFGESSMTVKIFGHDDNNNKRKIFRTRTNQGSASSTHLVSDLGEIDYRLARKALVRWRALMNTVVHTVYNERSYYFEAILEIMIRCGSSDYKQWANLDSSVNVTDPAMEEDYRTYRSLLLNTLQYAIDRLNQKAVYSNVIVFCAKIFALSFFKIPGMSKALLQVLTLPKSIYRRVQTEMGWFEELSNYRQDVISVIPHHLRDLICDDYRTLTNNIKLGKSNTPKPIEQAGNWLRRWQSDDSELFFAFYKHYHMVLKEYLQPMNAGLGHRSSQHKTAMLSAAPAYIFLASFFQGKIDSLLHREINSVTTIVQWDSNGIPRDNSQHHPVGMEDDPSFEANPVIGGSATDDGRPINTFIANSPPPPGANHGKPKVLELATRRYADCVVKSVLSCDQGTFHGMADVWVRTAIKRTKLCAVESIFCLFDLLEMIVHDFTAHPEKNSTLCSLPINVPFILETIRTILQNSDHTVALVRTLSFVYNHFELLTRDPASANDLCLDTLLNPSTFERLLLHWSRNVRVFFIRTLIWRVGTIWKDAQVSWSNNGIVPDNVCQQDLCWSRLHQSGLASGASIGSFHAAYERSALEAHIILESLLGVFYTQFNFIESKIDDLQPVDRLRLLSSLSPKDYPKLVLAPTRERRASLIDQYSETESKVEKPKRALTFSRSTKKKNGGDKIMRFFSMRSAKDSRPPLPSPMEGATTPSSTTTSTIKSSILLVSSGVWSEEDDNQSSNTAASTSSSNVSVMESKNGASTKNSVFSSYMSQTYLWRYEGKSHVYAKKAVAEASNALLEFESWEQKMKTRCGAGMPCLGLDWPKNWSDNGGYQQ</sequence>
<feature type="region of interest" description="Disordered" evidence="1">
    <location>
        <begin position="776"/>
        <end position="802"/>
    </location>
</feature>
<evidence type="ECO:0000313" key="3">
    <source>
        <dbReference type="Proteomes" id="UP000612746"/>
    </source>
</evidence>
<evidence type="ECO:0000313" key="2">
    <source>
        <dbReference type="EMBL" id="KAG2173461.1"/>
    </source>
</evidence>
<dbReference type="EMBL" id="JAEPRA010000019">
    <property type="protein sequence ID" value="KAG2173461.1"/>
    <property type="molecule type" value="Genomic_DNA"/>
</dbReference>
<evidence type="ECO:0000256" key="1">
    <source>
        <dbReference type="SAM" id="MobiDB-lite"/>
    </source>
</evidence>
<organism evidence="2 3">
    <name type="scientific">Umbelopsis vinacea</name>
    <dbReference type="NCBI Taxonomy" id="44442"/>
    <lineage>
        <taxon>Eukaryota</taxon>
        <taxon>Fungi</taxon>
        <taxon>Fungi incertae sedis</taxon>
        <taxon>Mucoromycota</taxon>
        <taxon>Mucoromycotina</taxon>
        <taxon>Umbelopsidomycetes</taxon>
        <taxon>Umbelopsidales</taxon>
        <taxon>Umbelopsidaceae</taxon>
        <taxon>Umbelopsis</taxon>
    </lineage>
</organism>
<dbReference type="OrthoDB" id="296767at2759"/>
<proteinExistence type="predicted"/>
<dbReference type="Proteomes" id="UP000612746">
    <property type="component" value="Unassembled WGS sequence"/>
</dbReference>
<dbReference type="PANTHER" id="PTHR37988">
    <property type="entry name" value="UPF0592 MEMBRANE PROTEIN C7D4.03C"/>
    <property type="match status" value="1"/>
</dbReference>
<feature type="compositionally biased region" description="Low complexity" evidence="1">
    <location>
        <begin position="783"/>
        <end position="797"/>
    </location>
</feature>
<dbReference type="AlphaFoldDB" id="A0A8H7PHQ6"/>
<protein>
    <submittedName>
        <fullName evidence="2">Uncharacterized protein</fullName>
    </submittedName>
</protein>
<accession>A0A8H7PHQ6</accession>
<dbReference type="InterPro" id="IPR013887">
    <property type="entry name" value="UPF0592"/>
</dbReference>
<keyword evidence="3" id="KW-1185">Reference proteome</keyword>